<proteinExistence type="predicted"/>
<keyword evidence="3" id="KW-1185">Reference proteome</keyword>
<sequence>MDTQTAFLTMLILLIIGEVISIATKAFVPSMFISAVLFVIGFWTYFPQDILQLGGVASNLPTFLVMMMVVHLGTMLNIKELLDQWKTVIVTLAGMLGILVVILVVGSFLIGSETAAIAAPPLTGGFVAAMMMQSIAPTEELAILAMTVYVLQGFVGYPLTSLCLKKEGKFILKAYREGKLTSIKTDAKVEQIDEKHTALFPQIPEKFKSDFTHLFLMVVLAVMAGYLDNLSMGYVSKFVWALLLGVFGSAFGFIDRNVLVRSRSMGFVYTLIMMFVFSQLKSVTPETLVQLLKSFSVLIVLATLGVAVFSIPVGKILGLSVPMSFAIGLGTLAGGFPASYTLSVEAAKVLSSNEEEYKLLEEHMLPKTLVAGFVSATSGSVLIAGIVMAIFFK</sequence>
<organism evidence="2 3">
    <name type="scientific">Lachnotalea glycerini</name>
    <dbReference type="NCBI Taxonomy" id="1763509"/>
    <lineage>
        <taxon>Bacteria</taxon>
        <taxon>Bacillati</taxon>
        <taxon>Bacillota</taxon>
        <taxon>Clostridia</taxon>
        <taxon>Lachnospirales</taxon>
        <taxon>Lachnospiraceae</taxon>
        <taxon>Lachnotalea</taxon>
    </lineage>
</organism>
<feature type="transmembrane region" description="Helical" evidence="1">
    <location>
        <begin position="88"/>
        <end position="110"/>
    </location>
</feature>
<feature type="transmembrane region" description="Helical" evidence="1">
    <location>
        <begin position="316"/>
        <end position="336"/>
    </location>
</feature>
<reference evidence="2 3" key="1">
    <citation type="journal article" date="2017" name="Genome Announc.">
        <title>Draft Genome Sequence of a Sporulating and Motile Strain of Lachnotalea glycerini Isolated from Water in Quebec City, Canada.</title>
        <authorList>
            <person name="Maheux A.F."/>
            <person name="Boudreau D.K."/>
            <person name="Berube E."/>
            <person name="Boissinot M."/>
            <person name="Raymond F."/>
            <person name="Brodeur S."/>
            <person name="Corbeil J."/>
            <person name="Isabel S."/>
            <person name="Omar R.F."/>
            <person name="Bergeron M.G."/>
        </authorList>
    </citation>
    <scope>NUCLEOTIDE SEQUENCE [LARGE SCALE GENOMIC DNA]</scope>
    <source>
        <strain evidence="2 3">CCRI-19302</strain>
    </source>
</reference>
<feature type="transmembrane region" description="Helical" evidence="1">
    <location>
        <begin position="369"/>
        <end position="392"/>
    </location>
</feature>
<evidence type="ECO:0000313" key="2">
    <source>
        <dbReference type="EMBL" id="RDY31959.1"/>
    </source>
</evidence>
<dbReference type="InterPro" id="IPR049576">
    <property type="entry name" value="HDC-like"/>
</dbReference>
<feature type="transmembrane region" description="Helical" evidence="1">
    <location>
        <begin position="211"/>
        <end position="227"/>
    </location>
</feature>
<dbReference type="Proteomes" id="UP000216411">
    <property type="component" value="Unassembled WGS sequence"/>
</dbReference>
<gene>
    <name evidence="2" type="ORF">CG710_007180</name>
</gene>
<dbReference type="CDD" id="cd21416">
    <property type="entry name" value="HDC_protein"/>
    <property type="match status" value="1"/>
</dbReference>
<feature type="transmembrane region" description="Helical" evidence="1">
    <location>
        <begin position="142"/>
        <end position="164"/>
    </location>
</feature>
<protein>
    <recommendedName>
        <fullName evidence="4">Na+/glutamate symporter</fullName>
    </recommendedName>
</protein>
<keyword evidence="1" id="KW-0812">Transmembrane</keyword>
<evidence type="ECO:0000256" key="1">
    <source>
        <dbReference type="SAM" id="Phobius"/>
    </source>
</evidence>
<dbReference type="OrthoDB" id="3243277at2"/>
<name>A0A371JGU5_9FIRM</name>
<feature type="transmembrane region" description="Helical" evidence="1">
    <location>
        <begin position="117"/>
        <end position="136"/>
    </location>
</feature>
<feature type="transmembrane region" description="Helical" evidence="1">
    <location>
        <begin position="31"/>
        <end position="46"/>
    </location>
</feature>
<evidence type="ECO:0000313" key="3">
    <source>
        <dbReference type="Proteomes" id="UP000216411"/>
    </source>
</evidence>
<feature type="transmembrane region" description="Helical" evidence="1">
    <location>
        <begin position="233"/>
        <end position="254"/>
    </location>
</feature>
<dbReference type="AlphaFoldDB" id="A0A371JGU5"/>
<feature type="transmembrane region" description="Helical" evidence="1">
    <location>
        <begin position="290"/>
        <end position="309"/>
    </location>
</feature>
<feature type="transmembrane region" description="Helical" evidence="1">
    <location>
        <begin position="266"/>
        <end position="284"/>
    </location>
</feature>
<evidence type="ECO:0008006" key="4">
    <source>
        <dbReference type="Google" id="ProtNLM"/>
    </source>
</evidence>
<comment type="caution">
    <text evidence="2">The sequence shown here is derived from an EMBL/GenBank/DDBJ whole genome shotgun (WGS) entry which is preliminary data.</text>
</comment>
<feature type="transmembrane region" description="Helical" evidence="1">
    <location>
        <begin position="53"/>
        <end position="76"/>
    </location>
</feature>
<dbReference type="EMBL" id="NOKA02000008">
    <property type="protein sequence ID" value="RDY31959.1"/>
    <property type="molecule type" value="Genomic_DNA"/>
</dbReference>
<keyword evidence="1" id="KW-1133">Transmembrane helix</keyword>
<keyword evidence="1" id="KW-0472">Membrane</keyword>
<accession>A0A371JGU5</accession>